<dbReference type="AlphaFoldDB" id="A0A521FMZ1"/>
<dbReference type="PANTHER" id="PTHR43812">
    <property type="entry name" value="BLR2425 PROTEIN"/>
    <property type="match status" value="1"/>
</dbReference>
<dbReference type="Proteomes" id="UP000316030">
    <property type="component" value="Unassembled WGS sequence"/>
</dbReference>
<keyword evidence="3" id="KW-1185">Reference proteome</keyword>
<name>A0A521FMZ1_9RHOB</name>
<protein>
    <submittedName>
        <fullName evidence="2">NADH-FMN oxidoreductase RutF, flavin reductase (DIM6/NTAB) family</fullName>
    </submittedName>
</protein>
<dbReference type="SMART" id="SM00903">
    <property type="entry name" value="Flavin_Reduct"/>
    <property type="match status" value="1"/>
</dbReference>
<dbReference type="PANTHER" id="PTHR43812:SF2">
    <property type="entry name" value="FLAVIN REDUCTASE LIKE DOMAIN-CONTAINING PROTEIN"/>
    <property type="match status" value="1"/>
</dbReference>
<dbReference type="Gene3D" id="2.30.110.10">
    <property type="entry name" value="Electron Transport, Fmn-binding Protein, Chain A"/>
    <property type="match status" value="1"/>
</dbReference>
<dbReference type="RefSeq" id="WP_142494741.1">
    <property type="nucleotide sequence ID" value="NZ_FXTO01000037.1"/>
</dbReference>
<dbReference type="EMBL" id="FXTO01000037">
    <property type="protein sequence ID" value="SMO97558.1"/>
    <property type="molecule type" value="Genomic_DNA"/>
</dbReference>
<evidence type="ECO:0000313" key="2">
    <source>
        <dbReference type="EMBL" id="SMO97558.1"/>
    </source>
</evidence>
<dbReference type="InterPro" id="IPR002563">
    <property type="entry name" value="Flavin_Rdtase-like_dom"/>
</dbReference>
<evidence type="ECO:0000259" key="1">
    <source>
        <dbReference type="SMART" id="SM00903"/>
    </source>
</evidence>
<feature type="domain" description="Flavin reductase like" evidence="1">
    <location>
        <begin position="19"/>
        <end position="176"/>
    </location>
</feature>
<dbReference type="Pfam" id="PF01613">
    <property type="entry name" value="Flavin_Reduct"/>
    <property type="match status" value="1"/>
</dbReference>
<gene>
    <name evidence="2" type="ORF">SAMN06265173_13722</name>
</gene>
<dbReference type="GO" id="GO:0016646">
    <property type="term" value="F:oxidoreductase activity, acting on the CH-NH group of donors, NAD or NADP as acceptor"/>
    <property type="evidence" value="ECO:0007669"/>
    <property type="project" value="UniProtKB-ARBA"/>
</dbReference>
<dbReference type="GO" id="GO:0010181">
    <property type="term" value="F:FMN binding"/>
    <property type="evidence" value="ECO:0007669"/>
    <property type="project" value="InterPro"/>
</dbReference>
<reference evidence="2 3" key="1">
    <citation type="submission" date="2017-05" db="EMBL/GenBank/DDBJ databases">
        <authorList>
            <person name="Varghese N."/>
            <person name="Submissions S."/>
        </authorList>
    </citation>
    <scope>NUCLEOTIDE SEQUENCE [LARGE SCALE GENOMIC DNA]</scope>
    <source>
        <strain evidence="2 3">DSM 29506</strain>
    </source>
</reference>
<proteinExistence type="predicted"/>
<organism evidence="2 3">
    <name type="scientific">Thalassovita litoralis</name>
    <dbReference type="NCBI Taxonomy" id="1010611"/>
    <lineage>
        <taxon>Bacteria</taxon>
        <taxon>Pseudomonadati</taxon>
        <taxon>Pseudomonadota</taxon>
        <taxon>Alphaproteobacteria</taxon>
        <taxon>Rhodobacterales</taxon>
        <taxon>Roseobacteraceae</taxon>
        <taxon>Thalassovita</taxon>
    </lineage>
</organism>
<dbReference type="InterPro" id="IPR012349">
    <property type="entry name" value="Split_barrel_FMN-bd"/>
</dbReference>
<sequence>MQYDPGTEQCPLPFSPFKSCTVPRPIGWLSTISKDGIHNLAPFSQWQNLSFDPPMVMFAANRHADGRRKDTVINAEETGWFVWNMATYALRDAMNASAVAHPPQEDEFTHAGVTKAACMDAPAARVAESPCHFECRYISTHMLPGNTPISCMDIVYGQVTRIHVKDEVILPSGKLDIAKIEPIARMGYYDYARISETFEMRVPNANATGEAMFEGKSTGATPRR</sequence>
<evidence type="ECO:0000313" key="3">
    <source>
        <dbReference type="Proteomes" id="UP000316030"/>
    </source>
</evidence>
<dbReference type="SUPFAM" id="SSF50475">
    <property type="entry name" value="FMN-binding split barrel"/>
    <property type="match status" value="1"/>
</dbReference>
<dbReference type="OrthoDB" id="9783347at2"/>
<accession>A0A521FMZ1</accession>